<dbReference type="RefSeq" id="WP_042005693.1">
    <property type="nucleotide sequence ID" value="NZ_CDOL01000024.1"/>
</dbReference>
<organism evidence="1 2">
    <name type="scientific">Capnocytophaga canis</name>
    <dbReference type="NCBI Taxonomy" id="1848903"/>
    <lineage>
        <taxon>Bacteria</taxon>
        <taxon>Pseudomonadati</taxon>
        <taxon>Bacteroidota</taxon>
        <taxon>Flavobacteriia</taxon>
        <taxon>Flavobacteriales</taxon>
        <taxon>Flavobacteriaceae</taxon>
        <taxon>Capnocytophaga</taxon>
    </lineage>
</organism>
<evidence type="ECO:0000313" key="2">
    <source>
        <dbReference type="Proteomes" id="UP000038200"/>
    </source>
</evidence>
<name>A0A0B7IG33_9FLAO</name>
<dbReference type="Proteomes" id="UP000038200">
    <property type="component" value="Unassembled WGS sequence"/>
</dbReference>
<sequence>MKLIYAIVFLVFFSCQKKNDINRIDVFSISEEKITSIQEIKLDSIIFPTEIHSFGQWIVGINLPNYSKNVFDFINKTTLQKDFSCMKFGNGVNEFQECNPYFFKCKDNLIQVNANVFDIKTLRLKNGDLSVLSSKSLSVAPNKIIEIDTEKIAFKPSFEKPNYAIYNIGKQEFVSNFGNFPNVELSEAGEDIDYANFFQETTVFDSEKDQFFSFYSNIPLIRIYKNFKLVKEIWTTDDFNTNITDFYDEKTKIFYGKPLIRQGKIYVTYLNKNPEEFSKNSNVNLLIWDTEGELLKRYVIRNTFQTYTISEDGTEFYAIDNSNTDYSTVFKFKL</sequence>
<evidence type="ECO:0000313" key="1">
    <source>
        <dbReference type="EMBL" id="CEN50770.1"/>
    </source>
</evidence>
<protein>
    <recommendedName>
        <fullName evidence="3">Lipoprotein</fullName>
    </recommendedName>
</protein>
<dbReference type="PROSITE" id="PS51257">
    <property type="entry name" value="PROKAR_LIPOPROTEIN"/>
    <property type="match status" value="1"/>
</dbReference>
<accession>A0A0B7IG33</accession>
<reference evidence="1 2" key="1">
    <citation type="submission" date="2015-01" db="EMBL/GenBank/DDBJ databases">
        <authorList>
            <person name="Xiang T."/>
            <person name="Song Y."/>
            <person name="Huang L."/>
            <person name="Wang B."/>
            <person name="Wu P."/>
        </authorList>
    </citation>
    <scope>NUCLEOTIDE SEQUENCE [LARGE SCALE GENOMIC DNA]</scope>
    <source>
        <strain evidence="1 2">CcD93</strain>
    </source>
</reference>
<proteinExistence type="predicted"/>
<dbReference type="EMBL" id="CDOL01000024">
    <property type="protein sequence ID" value="CEN50770.1"/>
    <property type="molecule type" value="Genomic_DNA"/>
</dbReference>
<gene>
    <name evidence="1" type="ORF">CCAND93_120070</name>
</gene>
<evidence type="ECO:0008006" key="3">
    <source>
        <dbReference type="Google" id="ProtNLM"/>
    </source>
</evidence>
<dbReference type="AlphaFoldDB" id="A0A0B7IG33"/>